<keyword evidence="2" id="KW-1185">Reference proteome</keyword>
<evidence type="ECO:0000313" key="2">
    <source>
        <dbReference type="Proteomes" id="UP001159363"/>
    </source>
</evidence>
<evidence type="ECO:0000313" key="1">
    <source>
        <dbReference type="EMBL" id="KAJ8880708.1"/>
    </source>
</evidence>
<dbReference type="Proteomes" id="UP001159363">
    <property type="component" value="Chromosome 5"/>
</dbReference>
<dbReference type="EMBL" id="JARBHB010000006">
    <property type="protein sequence ID" value="KAJ8880708.1"/>
    <property type="molecule type" value="Genomic_DNA"/>
</dbReference>
<reference evidence="1 2" key="1">
    <citation type="submission" date="2023-02" db="EMBL/GenBank/DDBJ databases">
        <title>LHISI_Scaffold_Assembly.</title>
        <authorList>
            <person name="Stuart O.P."/>
            <person name="Cleave R."/>
            <person name="Magrath M.J.L."/>
            <person name="Mikheyev A.S."/>
        </authorList>
    </citation>
    <scope>NUCLEOTIDE SEQUENCE [LARGE SCALE GENOMIC DNA]</scope>
    <source>
        <strain evidence="1">Daus_M_001</strain>
        <tissue evidence="1">Leg muscle</tissue>
    </source>
</reference>
<accession>A0ABQ9H8T4</accession>
<gene>
    <name evidence="1" type="ORF">PR048_017178</name>
</gene>
<proteinExistence type="predicted"/>
<sequence>MNKLNFYKPVDRSRLPYGLSVLHVSYNNRFEGRIRWSVKAIKDKLGLIVDVSKQGYGTSITGNAARSFIQKLEEAHEAIGFSKNFLIRFAVILSALSSGRKN</sequence>
<name>A0ABQ9H8T4_9NEOP</name>
<organism evidence="1 2">
    <name type="scientific">Dryococelus australis</name>
    <dbReference type="NCBI Taxonomy" id="614101"/>
    <lineage>
        <taxon>Eukaryota</taxon>
        <taxon>Metazoa</taxon>
        <taxon>Ecdysozoa</taxon>
        <taxon>Arthropoda</taxon>
        <taxon>Hexapoda</taxon>
        <taxon>Insecta</taxon>
        <taxon>Pterygota</taxon>
        <taxon>Neoptera</taxon>
        <taxon>Polyneoptera</taxon>
        <taxon>Phasmatodea</taxon>
        <taxon>Verophasmatodea</taxon>
        <taxon>Anareolatae</taxon>
        <taxon>Phasmatidae</taxon>
        <taxon>Eurycanthinae</taxon>
        <taxon>Dryococelus</taxon>
    </lineage>
</organism>
<comment type="caution">
    <text evidence="1">The sequence shown here is derived from an EMBL/GenBank/DDBJ whole genome shotgun (WGS) entry which is preliminary data.</text>
</comment>
<protein>
    <submittedName>
        <fullName evidence="1">Uncharacterized protein</fullName>
    </submittedName>
</protein>